<dbReference type="InterPro" id="IPR052930">
    <property type="entry name" value="TA_antitoxin_MntA"/>
</dbReference>
<dbReference type="CDD" id="cd05403">
    <property type="entry name" value="NT_KNTase_like"/>
    <property type="match status" value="1"/>
</dbReference>
<protein>
    <recommendedName>
        <fullName evidence="1">Polymerase beta nucleotidyltransferase domain-containing protein</fullName>
    </recommendedName>
</protein>
<dbReference type="SUPFAM" id="SSF81301">
    <property type="entry name" value="Nucleotidyltransferase"/>
    <property type="match status" value="1"/>
</dbReference>
<dbReference type="EMBL" id="BART01000626">
    <property type="protein sequence ID" value="GAG73904.1"/>
    <property type="molecule type" value="Genomic_DNA"/>
</dbReference>
<reference evidence="2" key="1">
    <citation type="journal article" date="2014" name="Front. Microbiol.">
        <title>High frequency of phylogenetically diverse reductive dehalogenase-homologous genes in deep subseafloor sedimentary metagenomes.</title>
        <authorList>
            <person name="Kawai M."/>
            <person name="Futagami T."/>
            <person name="Toyoda A."/>
            <person name="Takaki Y."/>
            <person name="Nishi S."/>
            <person name="Hori S."/>
            <person name="Arai W."/>
            <person name="Tsubouchi T."/>
            <person name="Morono Y."/>
            <person name="Uchiyama I."/>
            <person name="Ito T."/>
            <person name="Fujiyama A."/>
            <person name="Inagaki F."/>
            <person name="Takami H."/>
        </authorList>
    </citation>
    <scope>NUCLEOTIDE SEQUENCE</scope>
    <source>
        <strain evidence="2">Expedition CK06-06</strain>
    </source>
</reference>
<feature type="domain" description="Polymerase beta nucleotidyltransferase" evidence="1">
    <location>
        <begin position="7"/>
        <end position="101"/>
    </location>
</feature>
<dbReference type="Pfam" id="PF18765">
    <property type="entry name" value="Polbeta"/>
    <property type="match status" value="1"/>
</dbReference>
<organism evidence="2">
    <name type="scientific">marine sediment metagenome</name>
    <dbReference type="NCBI Taxonomy" id="412755"/>
    <lineage>
        <taxon>unclassified sequences</taxon>
        <taxon>metagenomes</taxon>
        <taxon>ecological metagenomes</taxon>
    </lineage>
</organism>
<accession>X0ZWK9</accession>
<sequence length="148" mass="17156">MNNKILKKISNFFTKQKDVVAVYLYGSRAKGEETDKSDLDLAILFKKPLTKYERILELRVEVQKVVGDVFFVDAREIYLSLSPVFLGEVISSGRIVFCRDEGKRIKFEVEAMRIIDDSEQIRRINLYYLKKSLKEGSYGRTKSSTKIT</sequence>
<dbReference type="InterPro" id="IPR043519">
    <property type="entry name" value="NT_sf"/>
</dbReference>
<dbReference type="PANTHER" id="PTHR43852">
    <property type="entry name" value="NUCLEOTIDYLTRANSFERASE"/>
    <property type="match status" value="1"/>
</dbReference>
<dbReference type="NCBIfam" id="NF047752">
    <property type="entry name" value="MntA_antitoxin"/>
    <property type="match status" value="1"/>
</dbReference>
<dbReference type="PANTHER" id="PTHR43852:SF3">
    <property type="entry name" value="NUCLEOTIDYLTRANSFERASE"/>
    <property type="match status" value="1"/>
</dbReference>
<comment type="caution">
    <text evidence="2">The sequence shown here is derived from an EMBL/GenBank/DDBJ whole genome shotgun (WGS) entry which is preliminary data.</text>
</comment>
<dbReference type="AlphaFoldDB" id="X0ZWK9"/>
<evidence type="ECO:0000313" key="2">
    <source>
        <dbReference type="EMBL" id="GAG73904.1"/>
    </source>
</evidence>
<dbReference type="InterPro" id="IPR041633">
    <property type="entry name" value="Polbeta"/>
</dbReference>
<name>X0ZWK9_9ZZZZ</name>
<dbReference type="Gene3D" id="3.30.460.10">
    <property type="entry name" value="Beta Polymerase, domain 2"/>
    <property type="match status" value="1"/>
</dbReference>
<gene>
    <name evidence="2" type="ORF">S01H4_02749</name>
</gene>
<proteinExistence type="predicted"/>
<evidence type="ECO:0000259" key="1">
    <source>
        <dbReference type="Pfam" id="PF18765"/>
    </source>
</evidence>